<feature type="domain" description="4'-phosphopantetheinyl transferase" evidence="3">
    <location>
        <begin position="124"/>
        <end position="188"/>
    </location>
</feature>
<dbReference type="SUPFAM" id="SSF56214">
    <property type="entry name" value="4'-phosphopantetheinyl transferase"/>
    <property type="match status" value="2"/>
</dbReference>
<keyword evidence="1" id="KW-0808">Transferase</keyword>
<dbReference type="InterPro" id="IPR037143">
    <property type="entry name" value="4-PPantetheinyl_Trfase_dom_sf"/>
</dbReference>
<sequence>MILGIGVDILHLPRFQRLFRLRPERLITRILTKSEQDEFFTIQARIRARDAPAVVAAAPTDKTVEALSSSSSSSQSPSSSASTANVSAVKIDNEPTSAGTGFASASPSSLSKNPAVTKIDLNDELLRYLASRWALKEASFKALYPHHTLTWQDVTIVKENGKPCVRVAENFGVGKTHATVSHDGEYLIGQVLFESP</sequence>
<dbReference type="OrthoDB" id="15433at2759"/>
<dbReference type="Pfam" id="PF01648">
    <property type="entry name" value="ACPS"/>
    <property type="match status" value="1"/>
</dbReference>
<dbReference type="EMBL" id="BQFW01000013">
    <property type="protein sequence ID" value="GJJ77141.1"/>
    <property type="molecule type" value="Genomic_DNA"/>
</dbReference>
<dbReference type="AlphaFoldDB" id="A0A9P3M035"/>
<dbReference type="GO" id="GO:0000287">
    <property type="term" value="F:magnesium ion binding"/>
    <property type="evidence" value="ECO:0007669"/>
    <property type="project" value="InterPro"/>
</dbReference>
<feature type="region of interest" description="Disordered" evidence="2">
    <location>
        <begin position="66"/>
        <end position="86"/>
    </location>
</feature>
<gene>
    <name evidence="4" type="ORF">EMPS_09500</name>
</gene>
<keyword evidence="5" id="KW-1185">Reference proteome</keyword>
<dbReference type="GO" id="GO:0008897">
    <property type="term" value="F:holo-[acyl-carrier-protein] synthase activity"/>
    <property type="evidence" value="ECO:0007669"/>
    <property type="project" value="InterPro"/>
</dbReference>
<reference evidence="4" key="2">
    <citation type="journal article" date="2022" name="Microbiol. Resour. Announc.">
        <title>Whole-Genome Sequence of Entomortierella parvispora E1425, a Mucoromycotan Fungus Associated with Burkholderiaceae-Related Endosymbiotic Bacteria.</title>
        <authorList>
            <person name="Herlambang A."/>
            <person name="Guo Y."/>
            <person name="Takashima Y."/>
            <person name="Narisawa K."/>
            <person name="Ohta H."/>
            <person name="Nishizawa T."/>
        </authorList>
    </citation>
    <scope>NUCLEOTIDE SEQUENCE</scope>
    <source>
        <strain evidence="4">E1425</strain>
    </source>
</reference>
<evidence type="ECO:0000313" key="4">
    <source>
        <dbReference type="EMBL" id="GJJ77141.1"/>
    </source>
</evidence>
<comment type="caution">
    <text evidence="4">The sequence shown here is derived from an EMBL/GenBank/DDBJ whole genome shotgun (WGS) entry which is preliminary data.</text>
</comment>
<dbReference type="Proteomes" id="UP000827284">
    <property type="component" value="Unassembled WGS sequence"/>
</dbReference>
<evidence type="ECO:0000313" key="5">
    <source>
        <dbReference type="Proteomes" id="UP000827284"/>
    </source>
</evidence>
<name>A0A9P3M035_9FUNG</name>
<proteinExistence type="predicted"/>
<evidence type="ECO:0000256" key="1">
    <source>
        <dbReference type="ARBA" id="ARBA00022679"/>
    </source>
</evidence>
<dbReference type="InterPro" id="IPR008278">
    <property type="entry name" value="4-PPantetheinyl_Trfase_dom"/>
</dbReference>
<accession>A0A9P3M035</accession>
<evidence type="ECO:0000256" key="2">
    <source>
        <dbReference type="SAM" id="MobiDB-lite"/>
    </source>
</evidence>
<organism evidence="4 5">
    <name type="scientific">Entomortierella parvispora</name>
    <dbReference type="NCBI Taxonomy" id="205924"/>
    <lineage>
        <taxon>Eukaryota</taxon>
        <taxon>Fungi</taxon>
        <taxon>Fungi incertae sedis</taxon>
        <taxon>Mucoromycota</taxon>
        <taxon>Mortierellomycotina</taxon>
        <taxon>Mortierellomycetes</taxon>
        <taxon>Mortierellales</taxon>
        <taxon>Mortierellaceae</taxon>
        <taxon>Entomortierella</taxon>
    </lineage>
</organism>
<dbReference type="Gene3D" id="3.90.470.20">
    <property type="entry name" value="4'-phosphopantetheinyl transferase domain"/>
    <property type="match status" value="1"/>
</dbReference>
<evidence type="ECO:0000259" key="3">
    <source>
        <dbReference type="Pfam" id="PF01648"/>
    </source>
</evidence>
<protein>
    <recommendedName>
        <fullName evidence="3">4'-phosphopantetheinyl transferase domain-containing protein</fullName>
    </recommendedName>
</protein>
<reference evidence="4" key="1">
    <citation type="submission" date="2021-11" db="EMBL/GenBank/DDBJ databases">
        <authorList>
            <person name="Herlambang A."/>
            <person name="Guo Y."/>
            <person name="Takashima Y."/>
            <person name="Nishizawa T."/>
        </authorList>
    </citation>
    <scope>NUCLEOTIDE SEQUENCE</scope>
    <source>
        <strain evidence="4">E1425</strain>
    </source>
</reference>